<organism evidence="2 3">
    <name type="scientific">Laccaria amethystina LaAM-08-1</name>
    <dbReference type="NCBI Taxonomy" id="1095629"/>
    <lineage>
        <taxon>Eukaryota</taxon>
        <taxon>Fungi</taxon>
        <taxon>Dikarya</taxon>
        <taxon>Basidiomycota</taxon>
        <taxon>Agaricomycotina</taxon>
        <taxon>Agaricomycetes</taxon>
        <taxon>Agaricomycetidae</taxon>
        <taxon>Agaricales</taxon>
        <taxon>Agaricineae</taxon>
        <taxon>Hydnangiaceae</taxon>
        <taxon>Laccaria</taxon>
    </lineage>
</organism>
<feature type="region of interest" description="Disordered" evidence="1">
    <location>
        <begin position="392"/>
        <end position="422"/>
    </location>
</feature>
<dbReference type="STRING" id="1095629.A0A0C9XS72"/>
<feature type="region of interest" description="Disordered" evidence="1">
    <location>
        <begin position="1"/>
        <end position="55"/>
    </location>
</feature>
<dbReference type="EMBL" id="KN838622">
    <property type="protein sequence ID" value="KIK00582.1"/>
    <property type="molecule type" value="Genomic_DNA"/>
</dbReference>
<name>A0A0C9XS72_9AGAR</name>
<evidence type="ECO:0000313" key="3">
    <source>
        <dbReference type="Proteomes" id="UP000054477"/>
    </source>
</evidence>
<feature type="compositionally biased region" description="Polar residues" evidence="1">
    <location>
        <begin position="1"/>
        <end position="28"/>
    </location>
</feature>
<protein>
    <submittedName>
        <fullName evidence="2">Uncharacterized protein</fullName>
    </submittedName>
</protein>
<dbReference type="PANTHER" id="PTHR38702">
    <property type="entry name" value="CALPONIN-HOMOLOGY (CH) DOMAIN-CONTAINING PROTEIN"/>
    <property type="match status" value="1"/>
</dbReference>
<dbReference type="Proteomes" id="UP000054477">
    <property type="component" value="Unassembled WGS sequence"/>
</dbReference>
<gene>
    <name evidence="2" type="ORF">K443DRAFT_679048</name>
</gene>
<reference evidence="3" key="2">
    <citation type="submission" date="2015-01" db="EMBL/GenBank/DDBJ databases">
        <title>Evolutionary Origins and Diversification of the Mycorrhizal Mutualists.</title>
        <authorList>
            <consortium name="DOE Joint Genome Institute"/>
            <consortium name="Mycorrhizal Genomics Consortium"/>
            <person name="Kohler A."/>
            <person name="Kuo A."/>
            <person name="Nagy L.G."/>
            <person name="Floudas D."/>
            <person name="Copeland A."/>
            <person name="Barry K.W."/>
            <person name="Cichocki N."/>
            <person name="Veneault-Fourrey C."/>
            <person name="LaButti K."/>
            <person name="Lindquist E.A."/>
            <person name="Lipzen A."/>
            <person name="Lundell T."/>
            <person name="Morin E."/>
            <person name="Murat C."/>
            <person name="Riley R."/>
            <person name="Ohm R."/>
            <person name="Sun H."/>
            <person name="Tunlid A."/>
            <person name="Henrissat B."/>
            <person name="Grigoriev I.V."/>
            <person name="Hibbett D.S."/>
            <person name="Martin F."/>
        </authorList>
    </citation>
    <scope>NUCLEOTIDE SEQUENCE [LARGE SCALE GENOMIC DNA]</scope>
    <source>
        <strain evidence="3">LaAM-08-1</strain>
    </source>
</reference>
<proteinExistence type="predicted"/>
<keyword evidence="3" id="KW-1185">Reference proteome</keyword>
<feature type="region of interest" description="Disordered" evidence="1">
    <location>
        <begin position="602"/>
        <end position="624"/>
    </location>
</feature>
<evidence type="ECO:0000313" key="2">
    <source>
        <dbReference type="EMBL" id="KIK00582.1"/>
    </source>
</evidence>
<evidence type="ECO:0000256" key="1">
    <source>
        <dbReference type="SAM" id="MobiDB-lite"/>
    </source>
</evidence>
<dbReference type="OrthoDB" id="2534759at2759"/>
<dbReference type="HOGENOM" id="CLU_013928_0_0_1"/>
<sequence>MTSDSSASTTPMVLTPDSTGAGSSSSPDAATAKKARRQTAFYPNMNSTNKPLKPFSRSAAKRGSVMALGSIEHLQHYFTKTGIAAKKNPKLDKPHYGLVPAIGGTSHVRSPPSVGSLQEFLLPPPPVVPNPPVFPPFVKTYEVNPESLLPGVIENLTVVAHAWCIDNTTATSTTIDVLGILQTTTRAIRAVRNYVLSLPDESAGTIRSQFRSKILGPGKSINLPSSSSPDPLSLIRKSALEVLTVLRELEETCRLPLSDDAYDAQSDAGNLRGAEAMESPPDESDIGSVDQDPYLTYSLVQVEGRFESIPVWEDEEDSSFVFGDEDDDGKEKREPWDERLVVGNGWLYRQDVKLKDLERERNVLLSYVDVVDEVLFGGSKGIAERGWEREKRKLEGRGGPRPKNRRVSAGDGEGRSLGVVSDGGKRRVSMGMVDLMGGMSLSEEPEQMDDIGEDVREDESMDDDELPEWARKSSFIEDDLGRAHSLLLSFLPSALQPALQPSSPREAFLGSLSSGQLLCNAYNSCVRKSKKPWGYVSKDGIHDIIALEKSAEADLESEASAAPGKKSGWTFRRTDNLRLWAGALKLRYMLPIQTPYQPLKHGSGANNTPAPGAAIATPSSSPVKQRFSEPPLVFDAKMVARKEEGWDSMLEEVLMKWVWKVVDEQRSAR</sequence>
<dbReference type="AlphaFoldDB" id="A0A0C9XS72"/>
<accession>A0A0C9XS72</accession>
<dbReference type="PANTHER" id="PTHR38702:SF1">
    <property type="entry name" value="CALPONIN-HOMOLOGY (CH) DOMAIN-CONTAINING PROTEIN"/>
    <property type="match status" value="1"/>
</dbReference>
<reference evidence="2 3" key="1">
    <citation type="submission" date="2014-04" db="EMBL/GenBank/DDBJ databases">
        <authorList>
            <consortium name="DOE Joint Genome Institute"/>
            <person name="Kuo A."/>
            <person name="Kohler A."/>
            <person name="Nagy L.G."/>
            <person name="Floudas D."/>
            <person name="Copeland A."/>
            <person name="Barry K.W."/>
            <person name="Cichocki N."/>
            <person name="Veneault-Fourrey C."/>
            <person name="LaButti K."/>
            <person name="Lindquist E.A."/>
            <person name="Lipzen A."/>
            <person name="Lundell T."/>
            <person name="Morin E."/>
            <person name="Murat C."/>
            <person name="Sun H."/>
            <person name="Tunlid A."/>
            <person name="Henrissat B."/>
            <person name="Grigoriev I.V."/>
            <person name="Hibbett D.S."/>
            <person name="Martin F."/>
            <person name="Nordberg H.P."/>
            <person name="Cantor M.N."/>
            <person name="Hua S.X."/>
        </authorList>
    </citation>
    <scope>NUCLEOTIDE SEQUENCE [LARGE SCALE GENOMIC DNA]</scope>
    <source>
        <strain evidence="2 3">LaAM-08-1</strain>
    </source>
</reference>